<protein>
    <recommendedName>
        <fullName evidence="3">ATP-binding protein</fullName>
    </recommendedName>
</protein>
<dbReference type="EMBL" id="QEXO01000002">
    <property type="protein sequence ID" value="PWE14903.1"/>
    <property type="molecule type" value="Genomic_DNA"/>
</dbReference>
<dbReference type="Proteomes" id="UP000245216">
    <property type="component" value="Unassembled WGS sequence"/>
</dbReference>
<sequence>MVLPNIDFSRVRPHDGSQHIGFEELITQLASLEKQPAGSAFVRKGRGGDGGIECFVTLANGDEYGWQAKYVFGWDASLEAQLDKSLETALAKHPRLTKLTVCIPFDLPDGRPNQGNSRAQKTSARQKWEAWKSGWEQKTAIQQRALTISLWDSGALSGRLTIDSPLYNGRLLYWFGITALTSAWFAEQFGKVREALGSRYTPDTNVELPIRKTFLAFARDPSLNGTVLEWSLSLGDRGNSALKAIERARGENNQPKELSTLSEALTLLSQALDVGPIGPETQFPLDAWQEAARACSSACYDALDWVYTLPASKAEHGVTREDWAQQELFRLIDIVRDIEAALDTDDWRFANAHAVLLEGNAGTGKSHLLADVVEHQIHSNRPALLVLGGALIEGEPWKQIMAQLDLAPDLQVKHFLGSLDAAGQAAGVRAIICIDAINERHGTDIWPDRLAAFLKMAEPFPHVSIVLSCRSTYVQHVVPDSVDEDRLARVHHQGFAERGGEAANVYLAKRGIVRPGAPNLVPEFQNPLFLKTCCDFLEKDGKKELPRGLRGVSAIFHFYNQAVVGAVTRRMKLDPHLDLVATALTRLTNILINRGEGYAPKTEVIGAFEAVLPSGGSLERSLLSQLESEGLLAIELIREDDGKIVPMVRFTFERYSDHAIAAQLLQEHLNSEDVKAAFADSTVLGDLAFGEKHYRVAGIIEAIAIQLPERRGVEIVDLRPEFNWTIRQAFLESLLWREQRFFTDRTFECFRGLENNERVCDLLISIATEPENKFNALYIHERLSSLSMPERDASWSVYLNKRGSEGDPVEVLIDWAIQNGMRTIDDDRAKLAAITLSWFLTTSHRAVRDKATKALASLFATRLVLAVSTLTLFAEANDLYLRERLFAAAYGAALQGQTVDGLSELAATTYGLVFTTGAPPPNELLRDHARGIIAYAQFREQLPPNIDLTKARPPHKSSWPIEYVSEEKIASYKQNYSGTYYGDAIVSSVVNDGDFARYVIDHTIDNWAPALIDAKDCPSAYSLGLEWIERFTVQASTEQLTAFKLVADAANACRGDLSYKETPERTALKVAEKAFQAVLSPEAWEEYRVKAQDFVRYSIFSQQAYDRSARFNRGWGRRWICMRAHELGWKPERFAKLERGYSGDRHEHRVERIGKKYQWLALHELIARMADNLLFMGQSHGDERRIYEGARDVGLRDMDPSLLVMKTYYDGWKQWDRTWWVPVQPRLRQVDPLERLAWLDSEIDLLNDTSFIDLTDPKTGRRWLSLSSFASWRQYGLDGGKKSMQRETWYRVSCVVVAKDDEASAVKCLSGQILVNSDALPEFHLDRSYFLGEYPWHPTLQDQDEWVAGNHWNGLSVSIRPTTAHYLSERGGYDYSVDETVRIELPAPWLAKAMELRLQDGQKPTFVNVDGEICFFDPSVIEPGYQAALIDRDGFLAMLDRKGLAAIWVVAGEKGVFGGKDAYRGFGGRVLHTTVYTFGENGFKKNQHRDREKPSAEQLEELLEEKPTEELLLKYARK</sequence>
<gene>
    <name evidence="1" type="ORF">DF183_09430</name>
</gene>
<dbReference type="RefSeq" id="WP_109088935.1">
    <property type="nucleotide sequence ID" value="NZ_QEXO01000002.1"/>
</dbReference>
<name>A0A2U2BLL9_ALCFA</name>
<reference evidence="1 2" key="1">
    <citation type="submission" date="2018-05" db="EMBL/GenBank/DDBJ databases">
        <title>Genome Sequence of an Efficient Indole-Degrading Bacterium, Alcaligenes sp.YBY.</title>
        <authorList>
            <person name="Yang B."/>
        </authorList>
    </citation>
    <scope>NUCLEOTIDE SEQUENCE [LARGE SCALE GENOMIC DNA]</scope>
    <source>
        <strain evidence="1 2">YBY</strain>
    </source>
</reference>
<organism evidence="1 2">
    <name type="scientific">Alcaligenes faecalis</name>
    <dbReference type="NCBI Taxonomy" id="511"/>
    <lineage>
        <taxon>Bacteria</taxon>
        <taxon>Pseudomonadati</taxon>
        <taxon>Pseudomonadota</taxon>
        <taxon>Betaproteobacteria</taxon>
        <taxon>Burkholderiales</taxon>
        <taxon>Alcaligenaceae</taxon>
        <taxon>Alcaligenes</taxon>
    </lineage>
</organism>
<comment type="caution">
    <text evidence="1">The sequence shown here is derived from an EMBL/GenBank/DDBJ whole genome shotgun (WGS) entry which is preliminary data.</text>
</comment>
<accession>A0A2U2BLL9</accession>
<evidence type="ECO:0008006" key="3">
    <source>
        <dbReference type="Google" id="ProtNLM"/>
    </source>
</evidence>
<reference evidence="1 2" key="2">
    <citation type="submission" date="2018-05" db="EMBL/GenBank/DDBJ databases">
        <authorList>
            <person name="Lanie J.A."/>
            <person name="Ng W.-L."/>
            <person name="Kazmierczak K.M."/>
            <person name="Andrzejewski T.M."/>
            <person name="Davidsen T.M."/>
            <person name="Wayne K.J."/>
            <person name="Tettelin H."/>
            <person name="Glass J.I."/>
            <person name="Rusch D."/>
            <person name="Podicherti R."/>
            <person name="Tsui H.-C.T."/>
            <person name="Winkler M.E."/>
        </authorList>
    </citation>
    <scope>NUCLEOTIDE SEQUENCE [LARGE SCALE GENOMIC DNA]</scope>
    <source>
        <strain evidence="1 2">YBY</strain>
    </source>
</reference>
<proteinExistence type="predicted"/>
<evidence type="ECO:0000313" key="2">
    <source>
        <dbReference type="Proteomes" id="UP000245216"/>
    </source>
</evidence>
<evidence type="ECO:0000313" key="1">
    <source>
        <dbReference type="EMBL" id="PWE14903.1"/>
    </source>
</evidence>